<protein>
    <submittedName>
        <fullName evidence="1">GntR family transcriptional regulator</fullName>
    </submittedName>
</protein>
<proteinExistence type="predicted"/>
<name>A0ACD3SQX3_9BURK</name>
<evidence type="ECO:0000313" key="1">
    <source>
        <dbReference type="EMBL" id="TMS58680.1"/>
    </source>
</evidence>
<dbReference type="Proteomes" id="UP000004277">
    <property type="component" value="Unassembled WGS sequence"/>
</dbReference>
<dbReference type="EMBL" id="AKCV02000015">
    <property type="protein sequence ID" value="TMS58680.1"/>
    <property type="molecule type" value="Genomic_DNA"/>
</dbReference>
<accession>A0ACD3SQX3</accession>
<reference evidence="1" key="1">
    <citation type="submission" date="2019-05" db="EMBL/GenBank/DDBJ databases">
        <title>Revised genome assembly of Burkholderiaceae (previously Ralstonia) sp. PBA.</title>
        <authorList>
            <person name="Gan H.M."/>
        </authorList>
    </citation>
    <scope>NUCLEOTIDE SEQUENCE</scope>
    <source>
        <strain evidence="1">PBA</strain>
    </source>
</reference>
<sequence>MASGSVHGYITMQVNRDTAVSLYQQIADALTRQIEEGAFAASGKLPSEHALMERFQVSRVTVRQAIDCLLRDGHVVKKQGKGTFVKTQKVQHDLHTLRGFYDALIEQGIEPRTRLLEFSSVTPPPAIRKLFGDVDGPFFRMKRVYMVDEAPIALAWAYLPPEAARVSWEQADIKPVYSILEHVLDIRVTRANVRIRVQQAGAEIGKALGFAPSAPVLVMERESFDVHGAVKEQTTFYIRPDRYEFTLSSYGPLPIGSSIREVNEQTKEKRADPARAVPAGRSHRAAAEPPKKE</sequence>
<comment type="caution">
    <text evidence="1">The sequence shown here is derived from an EMBL/GenBank/DDBJ whole genome shotgun (WGS) entry which is preliminary data.</text>
</comment>
<organism evidence="1 2">
    <name type="scientific">Imbroritus primus</name>
    <dbReference type="NCBI Taxonomy" id="3058603"/>
    <lineage>
        <taxon>Bacteria</taxon>
        <taxon>Pseudomonadati</taxon>
        <taxon>Pseudomonadota</taxon>
        <taxon>Betaproteobacteria</taxon>
        <taxon>Burkholderiales</taxon>
        <taxon>Burkholderiaceae</taxon>
        <taxon>Imbroritus</taxon>
    </lineage>
</organism>
<evidence type="ECO:0000313" key="2">
    <source>
        <dbReference type="Proteomes" id="UP000004277"/>
    </source>
</evidence>
<keyword evidence="2" id="KW-1185">Reference proteome</keyword>
<gene>
    <name evidence="1" type="ORF">MW7_008185</name>
</gene>